<evidence type="ECO:0000256" key="1">
    <source>
        <dbReference type="ARBA" id="ARBA00004141"/>
    </source>
</evidence>
<dbReference type="SUPFAM" id="SSF55008">
    <property type="entry name" value="HMA, heavy metal-associated domain"/>
    <property type="match status" value="1"/>
</dbReference>
<accession>A0A2P6TG80</accession>
<dbReference type="InterPro" id="IPR036430">
    <property type="entry name" value="RNase_T2-like_sf"/>
</dbReference>
<dbReference type="GO" id="GO:0016020">
    <property type="term" value="C:membrane"/>
    <property type="evidence" value="ECO:0007669"/>
    <property type="project" value="UniProtKB-SubCell"/>
</dbReference>
<evidence type="ECO:0000256" key="7">
    <source>
        <dbReference type="ARBA" id="ARBA00022741"/>
    </source>
</evidence>
<comment type="similarity">
    <text evidence="3 14">Belongs to the RNase T2 family.</text>
</comment>
<dbReference type="Gene3D" id="2.60.40.420">
    <property type="entry name" value="Cupredoxins - blue copper proteins"/>
    <property type="match status" value="3"/>
</dbReference>
<dbReference type="FunFam" id="2.60.40.420:FF:000028">
    <property type="entry name" value="Ceruloplasmin"/>
    <property type="match status" value="1"/>
</dbReference>
<evidence type="ECO:0000256" key="6">
    <source>
        <dbReference type="ARBA" id="ARBA00022723"/>
    </source>
</evidence>
<evidence type="ECO:0000256" key="2">
    <source>
        <dbReference type="ARBA" id="ARBA00006024"/>
    </source>
</evidence>
<dbReference type="PROSITE" id="PS50846">
    <property type="entry name" value="HMA_2"/>
    <property type="match status" value="1"/>
</dbReference>
<comment type="similarity">
    <text evidence="4">Belongs to the multicopper oxidase family.</text>
</comment>
<dbReference type="SFLD" id="SFLDS00003">
    <property type="entry name" value="Haloacid_Dehalogenase"/>
    <property type="match status" value="1"/>
</dbReference>
<dbReference type="Pfam" id="PF07731">
    <property type="entry name" value="Cu-oxidase_2"/>
    <property type="match status" value="1"/>
</dbReference>
<dbReference type="InterPro" id="IPR008972">
    <property type="entry name" value="Cupredoxin"/>
</dbReference>
<evidence type="ECO:0000313" key="18">
    <source>
        <dbReference type="EMBL" id="PRW33119.1"/>
    </source>
</evidence>
<dbReference type="InterPro" id="IPR023299">
    <property type="entry name" value="ATPase_P-typ_cyto_dom_N"/>
</dbReference>
<dbReference type="SUPFAM" id="SSF81665">
    <property type="entry name" value="Calcium ATPase, transmembrane domain M"/>
    <property type="match status" value="1"/>
</dbReference>
<evidence type="ECO:0000256" key="8">
    <source>
        <dbReference type="ARBA" id="ARBA00022840"/>
    </source>
</evidence>
<dbReference type="PRINTS" id="PR00119">
    <property type="entry name" value="CATATPASE"/>
</dbReference>
<feature type="transmembrane region" description="Helical" evidence="16">
    <location>
        <begin position="306"/>
        <end position="326"/>
    </location>
</feature>
<evidence type="ECO:0000256" key="15">
    <source>
        <dbReference type="SAM" id="MobiDB-lite"/>
    </source>
</evidence>
<evidence type="ECO:0000259" key="17">
    <source>
        <dbReference type="PROSITE" id="PS50846"/>
    </source>
</evidence>
<keyword evidence="7" id="KW-0547">Nucleotide-binding</keyword>
<dbReference type="InterPro" id="IPR051014">
    <property type="entry name" value="Cation_Transport_ATPase_IB"/>
</dbReference>
<evidence type="ECO:0000256" key="5">
    <source>
        <dbReference type="ARBA" id="ARBA00022692"/>
    </source>
</evidence>
<dbReference type="InterPro" id="IPR033138">
    <property type="entry name" value="Cu_oxidase_CS"/>
</dbReference>
<dbReference type="Pfam" id="PF00122">
    <property type="entry name" value="E1-E2_ATPase"/>
    <property type="match status" value="1"/>
</dbReference>
<dbReference type="SFLD" id="SFLDG00002">
    <property type="entry name" value="C1.7:_P-type_atpase_like"/>
    <property type="match status" value="1"/>
</dbReference>
<comment type="caution">
    <text evidence="18">The sequence shown here is derived from an EMBL/GenBank/DDBJ whole genome shotgun (WGS) entry which is preliminary data.</text>
</comment>
<dbReference type="Gene3D" id="3.90.730.10">
    <property type="entry name" value="Ribonuclease T2-like"/>
    <property type="match status" value="1"/>
</dbReference>
<evidence type="ECO:0000256" key="12">
    <source>
        <dbReference type="ARBA" id="ARBA00023008"/>
    </source>
</evidence>
<feature type="domain" description="HMA" evidence="17">
    <location>
        <begin position="225"/>
        <end position="291"/>
    </location>
</feature>
<dbReference type="InterPro" id="IPR008250">
    <property type="entry name" value="ATPase_P-typ_transduc_dom_A_sf"/>
</dbReference>
<keyword evidence="12" id="KW-0186">Copper</keyword>
<feature type="transmembrane region" description="Helical" evidence="16">
    <location>
        <begin position="338"/>
        <end position="359"/>
    </location>
</feature>
<proteinExistence type="inferred from homology"/>
<evidence type="ECO:0000256" key="11">
    <source>
        <dbReference type="ARBA" id="ARBA00023002"/>
    </source>
</evidence>
<dbReference type="InterPro" id="IPR001568">
    <property type="entry name" value="RNase_T2-like"/>
</dbReference>
<dbReference type="GO" id="GO:0019829">
    <property type="term" value="F:ATPase-coupled monoatomic cation transmembrane transporter activity"/>
    <property type="evidence" value="ECO:0007669"/>
    <property type="project" value="InterPro"/>
</dbReference>
<dbReference type="NCBIfam" id="TIGR01525">
    <property type="entry name" value="ATPase-IB_hvy"/>
    <property type="match status" value="1"/>
</dbReference>
<dbReference type="InterPro" id="IPR036412">
    <property type="entry name" value="HAD-like_sf"/>
</dbReference>
<sequence length="2326" mass="243810">MGACCTRPATLDGNGTGPPGRHHTHKLQQQYAQQQGGYGPVPAAQQAYPPPAFSGGYGNSYGAPPPPPGGAAYPGMPPGGAAYPNPPSGYKYGPPPVAYAAPPRRPGMSPAGAGMLGAAAGLLGGVLLADAMTPDVVQQTTVGDELHHISDSCCVNNCHRGPVVVSHGRLSTLLHRRRGAADANEPLAAPLLRSRQAAPAASVGGAASLELEPAGGAAAGEPQPRTTRIYASGICCPMEVPLVHSVLDELPGVQQVDVVVVSQLVTVRHDAAQCSPAALVAALNGVMLDASLTAPRQQASVRGRWVPPWHVLVGAVLLIISLFHYLSGPTGADWLENFQYIALGSVALCLPLIALRALAALRRGYLDIHLLVTLATAGAIALADYGEAAAVVVLFAVAEHWERCSTDKARDAVTAVLTLRPESAKLAASGSLVPVEQVDPGTEIIVSPGEAVPLDGEVMSGESSIDESLLTGESAPVLRGPGSTVRAGTLNCGSGVLRVRTTAAAGDTAVARMAALVEQAASQQSPAEALVARFARIYTPVILAACILLAFLPWAWSDDRKHWVYLSLQVLVTACPCALVLSTPATVVCALARAAQAGVLFKGGAALESMSRVKVVSFDKTGTLTKGQFQVVDCQTANGWSRSDLLRLLGSMEAGSNHPLAAAVIGYAAAQGVRCDAVVESAHSVPGAGMAATVDGRHVAAGNAALLATRGVAGPEVADAQRAIDAEGGTACFVAVDGQLAGWLSARDVVRSEAAEAVALLSKLGVSAAMLTGDAAAAAQAVGAAVGLPADHVHSQLLPEQKLSKVQEYKVGAAATGPCPGSHCTAALPVAACCLGRGGGRRAKHKRVWVAHVGDGANDTPALAASDAGIAMGVAGSAAALEAGSVALFTSDVRAVPAALMLARAAGRTIALNIVFSVATKVAVLVPALMGKFTLWGAVAVDVGAALLVMANSLRLLKWRWPPCICCPRRPIAAPSAASGVLRSLGTRCEPARWAERSVPRYFEVRPVFGLFLPCRNTGRITTSSSSGHQIVNSAAAERSQMGSQRASQRRPPLRPLAIVAVLLLQLALWAPPAAAQTEYLMLKFGWAPVYCYDAQRTGPYCGATTPPGAFRINRLFAADGNGNSRAGCSGPAFDASLISADLLPQLRCTWGSYAAVDNSEALWRGVWGEDKESGVCTGLSVGDWARLAAHLWTTYNPNKALQAAGIAAGDASSGSAIAGAFREAYGKQPRVTCRDADTRQLSSVTLCFQGASPYSLVDCPAAASGCTGDEPMDLPDGPAPSDTCAQFYGLGSTAGAASSGSQNHTPEQQDGPVYYIQAQEVEWDYAPSGLNMCNGKPFNVTANSGDPSVWTEQGLGRKYKKALYRRYTDDSFQTQLEREPSESHLGHLGPLMKAAVGQTITIYLKNALSFPVNLKVVAFEDDAAPVQPGATQVYRFKVLPSAGPGPNEPATKLYLYRSTVDLAKHGDAGLVGPLLVSNTPPALTAARDLITVLQIINEGNSPFLEANLAGRTPAQLGLEDEAALEEANMKHTINGYLFCNGPNLTFQQAQPARWHMASLGSETDVHNAHFHGNTALYMGHRVDQVNLLPGSTHSLDFSTENSGKWLLHCHIGDHIAAGMKAIYSVERDPSLPPHAGVKPGQNGTVRNYFVAVDEVDWQYVPQGKDLCDTGGPRDLPPQLAHLATEKFRKALYREYTDATFTTRRMPSGDDYILGIMGPLLRAEVGDTIRVTFNNNLKEHAVTLHPHGVAYLKNSEGSPYQDGTGDADKGDDYVQPGATYVYEWHVPETSGPGPKDPDSIIYMYHSHVDEVADVYSGLQGAIVIGRKGQLRPDSLVAKQVDREMVFFFSVINEAATLFVKQNAGNDSGYPEPVYRHVINGYSWCNMPEIVFQQGERVRLHIMALGTEIDIHAPNFMFQSLSLSGQETMASVPMFPGSMHSFDLVAANPGPALLQCRVAAHVAAGMRALVEVKEQFSIAEEGKTAAGAAQTAGPYYITAEQQQWNYAPQGIDACANTDYGDAASVFLNRSNTTIGSVYTKAVYAEYTDASFTTPKFKAGSRGLLGPTLKVEVGQILEIVFQNRLPFEVNLMLDGGLELLSAVDDKGASVAHGAAVAARPDGGMSGGTVTYRYLALNTTGPGSEDLSVVPYVYTSSIDPAAHSNAGLVGVLAVGAPGAFSGPTGLPDGVKDMVPLLFTIFDENASPFLKQNMAGVAEPATEEEKAAFEESNLKHSINGLMYCNLPGLSYLTGSTVRFLLVGMGSQLDLHSVVFDGQLLRSGRGAGSVELIPTVARAADVTMQQAGSSGIYCAVHDHYVAGMHATLEVK</sequence>
<evidence type="ECO:0000256" key="9">
    <source>
        <dbReference type="ARBA" id="ARBA00022967"/>
    </source>
</evidence>
<feature type="compositionally biased region" description="Low complexity" evidence="15">
    <location>
        <begin position="28"/>
        <end position="47"/>
    </location>
</feature>
<feature type="transmembrane region" description="Helical" evidence="16">
    <location>
        <begin position="910"/>
        <end position="929"/>
    </location>
</feature>
<dbReference type="InterPro" id="IPR002355">
    <property type="entry name" value="Cu_oxidase_Cu_BS"/>
</dbReference>
<dbReference type="SFLD" id="SFLDF00027">
    <property type="entry name" value="p-type_atpase"/>
    <property type="match status" value="1"/>
</dbReference>
<organism evidence="18 19">
    <name type="scientific">Chlorella sorokiniana</name>
    <name type="common">Freshwater green alga</name>
    <dbReference type="NCBI Taxonomy" id="3076"/>
    <lineage>
        <taxon>Eukaryota</taxon>
        <taxon>Viridiplantae</taxon>
        <taxon>Chlorophyta</taxon>
        <taxon>core chlorophytes</taxon>
        <taxon>Trebouxiophyceae</taxon>
        <taxon>Chlorellales</taxon>
        <taxon>Chlorellaceae</taxon>
        <taxon>Chlorella clade</taxon>
        <taxon>Chlorella</taxon>
    </lineage>
</organism>
<dbReference type="InterPro" id="IPR011706">
    <property type="entry name" value="Cu-oxidase_C"/>
</dbReference>
<dbReference type="PROSITE" id="PS00080">
    <property type="entry name" value="MULTICOPPER_OXIDASE2"/>
    <property type="match status" value="1"/>
</dbReference>
<keyword evidence="10 16" id="KW-1133">Transmembrane helix</keyword>
<dbReference type="GO" id="GO:0005524">
    <property type="term" value="F:ATP binding"/>
    <property type="evidence" value="ECO:0007669"/>
    <property type="project" value="UniProtKB-KW"/>
</dbReference>
<keyword evidence="19" id="KW-1185">Reference proteome</keyword>
<dbReference type="SUPFAM" id="SSF56784">
    <property type="entry name" value="HAD-like"/>
    <property type="match status" value="1"/>
</dbReference>
<evidence type="ECO:0000313" key="19">
    <source>
        <dbReference type="Proteomes" id="UP000239899"/>
    </source>
</evidence>
<keyword evidence="8" id="KW-0067">ATP-binding</keyword>
<gene>
    <name evidence="18" type="ORF">C2E21_7827</name>
</gene>
<dbReference type="InterPro" id="IPR059000">
    <property type="entry name" value="ATPase_P-type_domA"/>
</dbReference>
<dbReference type="GO" id="GO:0016491">
    <property type="term" value="F:oxidoreductase activity"/>
    <property type="evidence" value="ECO:0007669"/>
    <property type="project" value="UniProtKB-KW"/>
</dbReference>
<evidence type="ECO:0000256" key="10">
    <source>
        <dbReference type="ARBA" id="ARBA00022989"/>
    </source>
</evidence>
<evidence type="ECO:0000256" key="4">
    <source>
        <dbReference type="ARBA" id="ARBA00010609"/>
    </source>
</evidence>
<dbReference type="GO" id="GO:0016887">
    <property type="term" value="F:ATP hydrolysis activity"/>
    <property type="evidence" value="ECO:0007669"/>
    <property type="project" value="InterPro"/>
</dbReference>
<dbReference type="Pfam" id="PF00702">
    <property type="entry name" value="Hydrolase"/>
    <property type="match status" value="1"/>
</dbReference>
<dbReference type="GO" id="GO:0005507">
    <property type="term" value="F:copper ion binding"/>
    <property type="evidence" value="ECO:0007669"/>
    <property type="project" value="InterPro"/>
</dbReference>
<dbReference type="PROSITE" id="PS00154">
    <property type="entry name" value="ATPASE_E1_E2"/>
    <property type="match status" value="1"/>
</dbReference>
<evidence type="ECO:0000256" key="14">
    <source>
        <dbReference type="RuleBase" id="RU004328"/>
    </source>
</evidence>
<dbReference type="PANTHER" id="PTHR48085">
    <property type="entry name" value="CADMIUM/ZINC-TRANSPORTING ATPASE HMA2-RELATED"/>
    <property type="match status" value="1"/>
</dbReference>
<dbReference type="FunFam" id="2.70.150.10:FF:000002">
    <property type="entry name" value="Copper-transporting ATPase 1, putative"/>
    <property type="match status" value="1"/>
</dbReference>
<dbReference type="Gene3D" id="2.70.150.10">
    <property type="entry name" value="Calcium-transporting ATPase, cytoplasmic transduction domain A"/>
    <property type="match status" value="1"/>
</dbReference>
<keyword evidence="5 16" id="KW-0812">Transmembrane</keyword>
<dbReference type="InterPro" id="IPR023298">
    <property type="entry name" value="ATPase_P-typ_TM_dom_sf"/>
</dbReference>
<comment type="similarity">
    <text evidence="2">Belongs to the cation transport ATPase (P-type) (TC 3.A.3) family. Type IB subfamily.</text>
</comment>
<dbReference type="GO" id="GO:0033897">
    <property type="term" value="F:ribonuclease T2 activity"/>
    <property type="evidence" value="ECO:0007669"/>
    <property type="project" value="InterPro"/>
</dbReference>
<feature type="transmembrane region" description="Helical" evidence="16">
    <location>
        <begin position="935"/>
        <end position="954"/>
    </location>
</feature>
<dbReference type="PROSITE" id="PS00079">
    <property type="entry name" value="MULTICOPPER_OXIDASE1"/>
    <property type="match status" value="1"/>
</dbReference>
<dbReference type="InterPro" id="IPR011707">
    <property type="entry name" value="Cu-oxidase-like_N"/>
</dbReference>
<name>A0A2P6TG80_CHLSO</name>
<dbReference type="Gene3D" id="3.30.70.100">
    <property type="match status" value="1"/>
</dbReference>
<protein>
    <submittedName>
        <fullName evidence="18">Multicopper oxidase</fullName>
    </submittedName>
</protein>
<keyword evidence="13 16" id="KW-0472">Membrane</keyword>
<dbReference type="InterPro" id="IPR018303">
    <property type="entry name" value="ATPase_P-typ_P_site"/>
</dbReference>
<feature type="region of interest" description="Disordered" evidence="15">
    <location>
        <begin position="1753"/>
        <end position="1772"/>
    </location>
</feature>
<dbReference type="Proteomes" id="UP000239899">
    <property type="component" value="Unassembled WGS sequence"/>
</dbReference>
<dbReference type="InterPro" id="IPR036163">
    <property type="entry name" value="HMA_dom_sf"/>
</dbReference>
<evidence type="ECO:0000256" key="3">
    <source>
        <dbReference type="ARBA" id="ARBA00007469"/>
    </source>
</evidence>
<dbReference type="SUPFAM" id="SSF49503">
    <property type="entry name" value="Cupredoxins"/>
    <property type="match status" value="6"/>
</dbReference>
<dbReference type="Gene3D" id="3.40.1110.10">
    <property type="entry name" value="Calcium-transporting ATPase, cytoplasmic domain N"/>
    <property type="match status" value="1"/>
</dbReference>
<dbReference type="NCBIfam" id="TIGR01494">
    <property type="entry name" value="ATPase_P-type"/>
    <property type="match status" value="1"/>
</dbReference>
<dbReference type="GO" id="GO:0003723">
    <property type="term" value="F:RNA binding"/>
    <property type="evidence" value="ECO:0007669"/>
    <property type="project" value="InterPro"/>
</dbReference>
<feature type="transmembrane region" description="Helical" evidence="16">
    <location>
        <begin position="537"/>
        <end position="556"/>
    </location>
</feature>
<feature type="transmembrane region" description="Helical" evidence="16">
    <location>
        <begin position="1054"/>
        <end position="1072"/>
    </location>
</feature>
<dbReference type="SUPFAM" id="SSF81653">
    <property type="entry name" value="Calcium ATPase, transduction domain A"/>
    <property type="match status" value="1"/>
</dbReference>
<dbReference type="OrthoDB" id="2121828at2759"/>
<dbReference type="Pfam" id="PF07732">
    <property type="entry name" value="Cu-oxidase_3"/>
    <property type="match status" value="1"/>
</dbReference>
<dbReference type="InterPro" id="IPR027256">
    <property type="entry name" value="P-typ_ATPase_IB"/>
</dbReference>
<feature type="transmembrane region" description="Helical" evidence="16">
    <location>
        <begin position="568"/>
        <end position="592"/>
    </location>
</feature>
<evidence type="ECO:0000256" key="16">
    <source>
        <dbReference type="SAM" id="Phobius"/>
    </source>
</evidence>
<dbReference type="EMBL" id="LHPG02000017">
    <property type="protein sequence ID" value="PRW33119.1"/>
    <property type="molecule type" value="Genomic_DNA"/>
</dbReference>
<dbReference type="Gene3D" id="3.40.50.1000">
    <property type="entry name" value="HAD superfamily/HAD-like"/>
    <property type="match status" value="1"/>
</dbReference>
<dbReference type="InterPro" id="IPR001757">
    <property type="entry name" value="P_typ_ATPase"/>
</dbReference>
<dbReference type="STRING" id="3076.A0A2P6TG80"/>
<dbReference type="PANTHER" id="PTHR48085:SF5">
    <property type="entry name" value="CADMIUM_ZINC-TRANSPORTING ATPASE HMA4-RELATED"/>
    <property type="match status" value="1"/>
</dbReference>
<keyword evidence="9" id="KW-1278">Translocase</keyword>
<keyword evidence="6" id="KW-0479">Metal-binding</keyword>
<dbReference type="SUPFAM" id="SSF55895">
    <property type="entry name" value="Ribonuclease Rh-like"/>
    <property type="match status" value="1"/>
</dbReference>
<dbReference type="InterPro" id="IPR044492">
    <property type="entry name" value="P_typ_ATPase_HD_dom"/>
</dbReference>
<reference evidence="18 19" key="1">
    <citation type="journal article" date="2018" name="Plant J.">
        <title>Genome sequences of Chlorella sorokiniana UTEX 1602 and Micractinium conductrix SAG 241.80: implications to maltose excretion by a green alga.</title>
        <authorList>
            <person name="Arriola M.B."/>
            <person name="Velmurugan N."/>
            <person name="Zhang Y."/>
            <person name="Plunkett M.H."/>
            <person name="Hondzo H."/>
            <person name="Barney B.M."/>
        </authorList>
    </citation>
    <scope>NUCLEOTIDE SEQUENCE [LARGE SCALE GENOMIC DNA]</scope>
    <source>
        <strain evidence="19">UTEX 1602</strain>
    </source>
</reference>
<keyword evidence="11" id="KW-0560">Oxidoreductase</keyword>
<dbReference type="InterPro" id="IPR006121">
    <property type="entry name" value="HMA_dom"/>
</dbReference>
<comment type="subcellular location">
    <subcellularLocation>
        <location evidence="1">Membrane</location>
        <topology evidence="1">Multi-pass membrane protein</topology>
    </subcellularLocation>
</comment>
<feature type="region of interest" description="Disordered" evidence="15">
    <location>
        <begin position="1"/>
        <end position="61"/>
    </location>
</feature>
<dbReference type="InterPro" id="IPR023214">
    <property type="entry name" value="HAD_sf"/>
</dbReference>
<dbReference type="Pfam" id="PF00445">
    <property type="entry name" value="Ribonuclease_T2"/>
    <property type="match status" value="1"/>
</dbReference>
<evidence type="ECO:0000256" key="13">
    <source>
        <dbReference type="ARBA" id="ARBA00023136"/>
    </source>
</evidence>